<protein>
    <recommendedName>
        <fullName evidence="2">Rhodanese domain-containing protein</fullName>
    </recommendedName>
</protein>
<dbReference type="InterPro" id="IPR001763">
    <property type="entry name" value="Rhodanese-like_dom"/>
</dbReference>
<evidence type="ECO:0000259" key="2">
    <source>
        <dbReference type="PROSITE" id="PS50206"/>
    </source>
</evidence>
<organism evidence="3 4">
    <name type="scientific">Bathycoccus prasinos</name>
    <dbReference type="NCBI Taxonomy" id="41875"/>
    <lineage>
        <taxon>Eukaryota</taxon>
        <taxon>Viridiplantae</taxon>
        <taxon>Chlorophyta</taxon>
        <taxon>Mamiellophyceae</taxon>
        <taxon>Mamiellales</taxon>
        <taxon>Bathycoccaceae</taxon>
        <taxon>Bathycoccus</taxon>
    </lineage>
</organism>
<evidence type="ECO:0000313" key="4">
    <source>
        <dbReference type="Proteomes" id="UP000198341"/>
    </source>
</evidence>
<dbReference type="eggNOG" id="ENOG502S38U">
    <property type="taxonomic scope" value="Eukaryota"/>
</dbReference>
<dbReference type="GeneID" id="19017779"/>
<dbReference type="PANTHER" id="PTHR44920:SF2">
    <property type="entry name" value="RHODANESE DOMAIN-CONTAINING PROTEIN"/>
    <property type="match status" value="1"/>
</dbReference>
<dbReference type="PROSITE" id="PS50206">
    <property type="entry name" value="RHODANESE_3"/>
    <property type="match status" value="1"/>
</dbReference>
<dbReference type="STRING" id="41875.K8EYH7"/>
<reference evidence="3 4" key="1">
    <citation type="submission" date="2011-10" db="EMBL/GenBank/DDBJ databases">
        <authorList>
            <person name="Genoscope - CEA"/>
        </authorList>
    </citation>
    <scope>NUCLEOTIDE SEQUENCE [LARGE SCALE GENOMIC DNA]</scope>
    <source>
        <strain evidence="3 4">RCC 1105</strain>
    </source>
</reference>
<gene>
    <name evidence="3" type="ORF">Bathy01g00430</name>
</gene>
<feature type="region of interest" description="Disordered" evidence="1">
    <location>
        <begin position="13"/>
        <end position="36"/>
    </location>
</feature>
<dbReference type="AlphaFoldDB" id="K8EYH7"/>
<dbReference type="EMBL" id="FO082278">
    <property type="protein sequence ID" value="CCO14308.1"/>
    <property type="molecule type" value="Genomic_DNA"/>
</dbReference>
<name>K8EYH7_9CHLO</name>
<dbReference type="SUPFAM" id="SSF52821">
    <property type="entry name" value="Rhodanese/Cell cycle control phosphatase"/>
    <property type="match status" value="1"/>
</dbReference>
<dbReference type="KEGG" id="bpg:Bathy01g00430"/>
<dbReference type="Proteomes" id="UP000198341">
    <property type="component" value="Chromosome 1"/>
</dbReference>
<dbReference type="SMART" id="SM00450">
    <property type="entry name" value="RHOD"/>
    <property type="match status" value="1"/>
</dbReference>
<accession>K8EYH7</accession>
<dbReference type="GO" id="GO:0009507">
    <property type="term" value="C:chloroplast"/>
    <property type="evidence" value="ECO:0007669"/>
    <property type="project" value="TreeGrafter"/>
</dbReference>
<dbReference type="OrthoDB" id="496335at2759"/>
<evidence type="ECO:0000256" key="1">
    <source>
        <dbReference type="SAM" id="MobiDB-lite"/>
    </source>
</evidence>
<dbReference type="InterPro" id="IPR043186">
    <property type="entry name" value="Str14"/>
</dbReference>
<dbReference type="PANTHER" id="PTHR44920">
    <property type="entry name" value="RHODANESE-LIKE DOMAIN-CONTAINING PROTEIN 14, CHLOROPLASTIC-RELATED"/>
    <property type="match status" value="1"/>
</dbReference>
<evidence type="ECO:0000313" key="3">
    <source>
        <dbReference type="EMBL" id="CCO14308.1"/>
    </source>
</evidence>
<feature type="domain" description="Rhodanese" evidence="2">
    <location>
        <begin position="96"/>
        <end position="218"/>
    </location>
</feature>
<dbReference type="Gene3D" id="3.40.250.10">
    <property type="entry name" value="Rhodanese-like domain"/>
    <property type="match status" value="1"/>
</dbReference>
<keyword evidence="4" id="KW-1185">Reference proteome</keyword>
<dbReference type="RefSeq" id="XP_007515429.1">
    <property type="nucleotide sequence ID" value="XM_007515367.1"/>
</dbReference>
<proteinExistence type="predicted"/>
<dbReference type="InterPro" id="IPR036873">
    <property type="entry name" value="Rhodanese-like_dom_sf"/>
</dbReference>
<feature type="compositionally biased region" description="Low complexity" evidence="1">
    <location>
        <begin position="13"/>
        <end position="28"/>
    </location>
</feature>
<sequence>MSLVYDAKRCSSSFSSRCSSSMSSSMSSKAQHHHHRPLKIIRRTISNQIVPSGKPDQNGIVPCLGPGMCEWPDAWQYLVKTKRMPTIDARKAMQMQKKGALIVDVRFQPDFEQWSIPGSINVPYIEGGLLAKLRLPGFKKKNMNFVNDMQRVAELKQDIILVDIWGGTLLSEPPKNRGLTDNTKGAGSLPAAFEMYQVGYTKLYHLAGGVNQYYEDAYKYPNELPEPDSKWPGDLEWFGYRQFNGKDRAKGQRDD</sequence>
<dbReference type="CDD" id="cd00158">
    <property type="entry name" value="RHOD"/>
    <property type="match status" value="1"/>
</dbReference>
<dbReference type="Pfam" id="PF00581">
    <property type="entry name" value="Rhodanese"/>
    <property type="match status" value="1"/>
</dbReference>